<protein>
    <submittedName>
        <fullName evidence="1">Protein of uncharacterized function (DUF1407)</fullName>
    </submittedName>
</protein>
<dbReference type="SUPFAM" id="SSF161187">
    <property type="entry name" value="YfgJ-like"/>
    <property type="match status" value="1"/>
</dbReference>
<dbReference type="EMBL" id="UHJG01000001">
    <property type="protein sequence ID" value="SUQ01666.1"/>
    <property type="molecule type" value="Genomic_DNA"/>
</dbReference>
<dbReference type="InterPro" id="IPR029037">
    <property type="entry name" value="DUF1407/YfgJ-like_sf"/>
</dbReference>
<dbReference type="OrthoDB" id="5405751at2"/>
<dbReference type="AlphaFoldDB" id="A0A380QTB2"/>
<dbReference type="Gene3D" id="2.10.290.10">
    <property type="entry name" value="YfgJ-like"/>
    <property type="match status" value="1"/>
</dbReference>
<accession>A0A380QTB2</accession>
<reference evidence="1 2" key="1">
    <citation type="submission" date="2018-06" db="EMBL/GenBank/DDBJ databases">
        <authorList>
            <consortium name="Pathogen Informatics"/>
            <person name="Doyle S."/>
        </authorList>
    </citation>
    <scope>NUCLEOTIDE SEQUENCE [LARGE SCALE GENOMIC DNA]</scope>
    <source>
        <strain evidence="1 2">NCTC10476</strain>
    </source>
</reference>
<sequence length="72" mass="7994">MEAMCPVCHVPMNKVSGHFHCSVCHSDYQPQAICPDCGKPLQVLTACGAVDYFCQHGDGLISRKRVKFTFHL</sequence>
<dbReference type="Pfam" id="PF07191">
    <property type="entry name" value="Zn_ribbon_6"/>
    <property type="match status" value="1"/>
</dbReference>
<dbReference type="InterPro" id="IPR010807">
    <property type="entry name" value="YfgJ-like"/>
</dbReference>
<gene>
    <name evidence="1" type="primary">yfgJ</name>
    <name evidence="1" type="ORF">NCTC10476_03039</name>
</gene>
<dbReference type="RefSeq" id="WP_071665681.1">
    <property type="nucleotide sequence ID" value="NZ_CCYO01000004.1"/>
</dbReference>
<dbReference type="GeneID" id="66880307"/>
<proteinExistence type="predicted"/>
<organism evidence="1 2">
    <name type="scientific">Yersinia ruckeri</name>
    <dbReference type="NCBI Taxonomy" id="29486"/>
    <lineage>
        <taxon>Bacteria</taxon>
        <taxon>Pseudomonadati</taxon>
        <taxon>Pseudomonadota</taxon>
        <taxon>Gammaproteobacteria</taxon>
        <taxon>Enterobacterales</taxon>
        <taxon>Yersiniaceae</taxon>
        <taxon>Yersinia</taxon>
    </lineage>
</organism>
<dbReference type="Proteomes" id="UP000255169">
    <property type="component" value="Unassembled WGS sequence"/>
</dbReference>
<evidence type="ECO:0000313" key="2">
    <source>
        <dbReference type="Proteomes" id="UP000255169"/>
    </source>
</evidence>
<keyword evidence="2" id="KW-1185">Reference proteome</keyword>
<name>A0A380QTB2_YERRU</name>
<evidence type="ECO:0000313" key="1">
    <source>
        <dbReference type="EMBL" id="SUQ01666.1"/>
    </source>
</evidence>